<feature type="region of interest" description="Disordered" evidence="1">
    <location>
        <begin position="102"/>
        <end position="121"/>
    </location>
</feature>
<organism evidence="2 3">
    <name type="scientific">Cladobotryum mycophilum</name>
    <dbReference type="NCBI Taxonomy" id="491253"/>
    <lineage>
        <taxon>Eukaryota</taxon>
        <taxon>Fungi</taxon>
        <taxon>Dikarya</taxon>
        <taxon>Ascomycota</taxon>
        <taxon>Pezizomycotina</taxon>
        <taxon>Sordariomycetes</taxon>
        <taxon>Hypocreomycetidae</taxon>
        <taxon>Hypocreales</taxon>
        <taxon>Hypocreaceae</taxon>
        <taxon>Cladobotryum</taxon>
    </lineage>
</organism>
<accession>A0ABR0SZX7</accession>
<comment type="caution">
    <text evidence="2">The sequence shown here is derived from an EMBL/GenBank/DDBJ whole genome shotgun (WGS) entry which is preliminary data.</text>
</comment>
<dbReference type="Proteomes" id="UP001338125">
    <property type="component" value="Unassembled WGS sequence"/>
</dbReference>
<reference evidence="2 3" key="1">
    <citation type="submission" date="2024-01" db="EMBL/GenBank/DDBJ databases">
        <title>Complete genome of Cladobotryum mycophilum ATHUM6906.</title>
        <authorList>
            <person name="Christinaki A.C."/>
            <person name="Myridakis A.I."/>
            <person name="Kouvelis V.N."/>
        </authorList>
    </citation>
    <scope>NUCLEOTIDE SEQUENCE [LARGE SCALE GENOMIC DNA]</scope>
    <source>
        <strain evidence="2 3">ATHUM6906</strain>
    </source>
</reference>
<gene>
    <name evidence="2" type="ORF">PT974_02897</name>
</gene>
<dbReference type="EMBL" id="JAVFKD010000002">
    <property type="protein sequence ID" value="KAK5997534.1"/>
    <property type="molecule type" value="Genomic_DNA"/>
</dbReference>
<proteinExistence type="predicted"/>
<evidence type="ECO:0000313" key="2">
    <source>
        <dbReference type="EMBL" id="KAK5997534.1"/>
    </source>
</evidence>
<evidence type="ECO:0000256" key="1">
    <source>
        <dbReference type="SAM" id="MobiDB-lite"/>
    </source>
</evidence>
<protein>
    <submittedName>
        <fullName evidence="2">Uncharacterized protein</fullName>
    </submittedName>
</protein>
<sequence length="121" mass="13313">MSVKLNSGGNPIPKVSKFIDESIRVYGVSQEEGVSAHHCILRLTIDFSGPRHLLNFISFNYAIRSAPLHSHTMDLIGLFIPTAWSTITHARHDKLTRSIAAELLPDDGDEESTNSSDADVI</sequence>
<evidence type="ECO:0000313" key="3">
    <source>
        <dbReference type="Proteomes" id="UP001338125"/>
    </source>
</evidence>
<name>A0ABR0SZX7_9HYPO</name>
<keyword evidence="3" id="KW-1185">Reference proteome</keyword>